<evidence type="ECO:0000256" key="3">
    <source>
        <dbReference type="ARBA" id="ARBA00022691"/>
    </source>
</evidence>
<dbReference type="PROSITE" id="PS50926">
    <property type="entry name" value="TRAM"/>
    <property type="match status" value="1"/>
</dbReference>
<feature type="binding site" evidence="4">
    <location>
        <position position="497"/>
    </location>
    <ligand>
        <name>S-adenosyl-L-methionine</name>
        <dbReference type="ChEBI" id="CHEBI:59789"/>
    </ligand>
</feature>
<gene>
    <name evidence="7" type="primary">rumA</name>
    <name evidence="7" type="ORF">NS506_05861</name>
</gene>
<dbReference type="InterPro" id="IPR010280">
    <property type="entry name" value="U5_MeTrfase_fam"/>
</dbReference>
<dbReference type="Pfam" id="PF05958">
    <property type="entry name" value="tRNA_U5-meth_tr"/>
    <property type="match status" value="1"/>
</dbReference>
<organism evidence="7 8">
    <name type="scientific">Nocardia seriolae</name>
    <dbReference type="NCBI Taxonomy" id="37332"/>
    <lineage>
        <taxon>Bacteria</taxon>
        <taxon>Bacillati</taxon>
        <taxon>Actinomycetota</taxon>
        <taxon>Actinomycetes</taxon>
        <taxon>Mycobacteriales</taxon>
        <taxon>Nocardiaceae</taxon>
        <taxon>Nocardia</taxon>
    </lineage>
</organism>
<feature type="compositionally biased region" description="Low complexity" evidence="5">
    <location>
        <begin position="257"/>
        <end position="293"/>
    </location>
</feature>
<proteinExistence type="inferred from homology"/>
<dbReference type="SUPFAM" id="SSF53335">
    <property type="entry name" value="S-adenosyl-L-methionine-dependent methyltransferases"/>
    <property type="match status" value="1"/>
</dbReference>
<comment type="similarity">
    <text evidence="4">Belongs to the class I-like SAM-binding methyltransferase superfamily. RNA M5U methyltransferase family.</text>
</comment>
<dbReference type="Proteomes" id="UP000180166">
    <property type="component" value="Chromosome"/>
</dbReference>
<evidence type="ECO:0000259" key="6">
    <source>
        <dbReference type="PROSITE" id="PS50926"/>
    </source>
</evidence>
<evidence type="ECO:0000256" key="5">
    <source>
        <dbReference type="SAM" id="MobiDB-lite"/>
    </source>
</evidence>
<feature type="binding site" evidence="4">
    <location>
        <position position="468"/>
    </location>
    <ligand>
        <name>S-adenosyl-L-methionine</name>
        <dbReference type="ChEBI" id="CHEBI:59789"/>
    </ligand>
</feature>
<evidence type="ECO:0000313" key="8">
    <source>
        <dbReference type="Proteomes" id="UP000180166"/>
    </source>
</evidence>
<dbReference type="EMBL" id="CP017839">
    <property type="protein sequence ID" value="APA99897.1"/>
    <property type="molecule type" value="Genomic_DNA"/>
</dbReference>
<feature type="region of interest" description="Disordered" evidence="5">
    <location>
        <begin position="395"/>
        <end position="439"/>
    </location>
</feature>
<dbReference type="InterPro" id="IPR029063">
    <property type="entry name" value="SAM-dependent_MTases_sf"/>
</dbReference>
<keyword evidence="3 4" id="KW-0949">S-adenosyl-L-methionine</keyword>
<evidence type="ECO:0000313" key="7">
    <source>
        <dbReference type="EMBL" id="APA99897.1"/>
    </source>
</evidence>
<dbReference type="GO" id="GO:0032259">
    <property type="term" value="P:methylation"/>
    <property type="evidence" value="ECO:0007669"/>
    <property type="project" value="UniProtKB-KW"/>
</dbReference>
<dbReference type="EC" id="2.1.1.190" evidence="7"/>
<feature type="region of interest" description="Disordered" evidence="5">
    <location>
        <begin position="138"/>
        <end position="165"/>
    </location>
</feature>
<dbReference type="PANTHER" id="PTHR11061:SF30">
    <property type="entry name" value="TRNA (URACIL(54)-C(5))-METHYLTRANSFERASE"/>
    <property type="match status" value="1"/>
</dbReference>
<dbReference type="Pfam" id="PF01938">
    <property type="entry name" value="TRAM"/>
    <property type="match status" value="1"/>
</dbReference>
<dbReference type="InterPro" id="IPR002792">
    <property type="entry name" value="TRAM_dom"/>
</dbReference>
<dbReference type="PROSITE" id="PS51687">
    <property type="entry name" value="SAM_MT_RNA_M5U"/>
    <property type="match status" value="1"/>
</dbReference>
<feature type="compositionally biased region" description="Low complexity" evidence="5">
    <location>
        <begin position="425"/>
        <end position="436"/>
    </location>
</feature>
<dbReference type="SUPFAM" id="SSF50249">
    <property type="entry name" value="Nucleic acid-binding proteins"/>
    <property type="match status" value="1"/>
</dbReference>
<name>A0ABC8B1F2_9NOCA</name>
<feature type="binding site" evidence="4">
    <location>
        <position position="521"/>
    </location>
    <ligand>
        <name>S-adenosyl-L-methionine</name>
        <dbReference type="ChEBI" id="CHEBI:59789"/>
    </ligand>
</feature>
<feature type="compositionally biased region" description="Basic and acidic residues" evidence="5">
    <location>
        <begin position="397"/>
        <end position="411"/>
    </location>
</feature>
<sequence>MSADWYGRILEVRLGPPGHGGFCVARHEGRVLFVRHGLPGELVRAQITEDRGGSFCRAEAVEILDPSPDRVPATCPVSGPGGAGCCDFTFATPAAQRDLKHQVVAEQLRRLADWEPDFTVETIPAPSGLPSGVVAQLDTASAPGPHSDSRGGGAGRITDPADARGHYSMPSPRLTGLGRIGGVPTGLASALLAGSASAGAERGGPPPDVETAAASTAEEFPGAAPAPGRIGGVATHFARTLVAHSEEGGASEGADSAPGIAAGARPAPADRTGTSVAPVADSSSVDSSSGAAVRPSGGARVVLREVGADDPSFGVLSVDAYSGGWRSRVRLTVDAAGRAGVHRYRSTEVIADLRCPQPMAGAMDGIGERKWTPGADLVVAVDGEGMRHVVEVAPAAGDRDDHRGRGGDRRGRGAGAAGRRGGGDRSSTAARRAAAHGAREERVIDGTGTAVQYVAERRWELSATGFWQPHYGAAQCYSDVVAEWADAAPGALVWDLYCGVGVFAARLAEQVGERGVVHGVEFARGAVTEGRAALRDMPWVDLTVARVERWIHEQPGAAPDVVVLDPPRAGAGKEVINALTERSPRRIIHIGCDPAAFARDIGLYRGAGYEPAGLRVFDAFPGTYHVECIALLER</sequence>
<dbReference type="AlphaFoldDB" id="A0ABC8B1F2"/>
<dbReference type="KEGG" id="nsr:NS506_05861"/>
<feature type="domain" description="TRAM" evidence="6">
    <location>
        <begin position="3"/>
        <end position="62"/>
    </location>
</feature>
<dbReference type="Gene3D" id="2.40.50.140">
    <property type="entry name" value="Nucleic acid-binding proteins"/>
    <property type="match status" value="1"/>
</dbReference>
<feature type="active site" description="Nucleophile" evidence="4">
    <location>
        <position position="592"/>
    </location>
</feature>
<protein>
    <submittedName>
        <fullName evidence="7">23S rRNA (Uracil(1939)-C(5))-methyltransferase</fullName>
        <ecNumber evidence="7">2.1.1.190</ecNumber>
    </submittedName>
</protein>
<dbReference type="GO" id="GO:0008168">
    <property type="term" value="F:methyltransferase activity"/>
    <property type="evidence" value="ECO:0007669"/>
    <property type="project" value="UniProtKB-KW"/>
</dbReference>
<evidence type="ECO:0000256" key="4">
    <source>
        <dbReference type="PROSITE-ProRule" id="PRU01024"/>
    </source>
</evidence>
<evidence type="ECO:0000256" key="1">
    <source>
        <dbReference type="ARBA" id="ARBA00022603"/>
    </source>
</evidence>
<keyword evidence="2 4" id="KW-0808">Transferase</keyword>
<dbReference type="Gene3D" id="3.40.50.150">
    <property type="entry name" value="Vaccinia Virus protein VP39"/>
    <property type="match status" value="1"/>
</dbReference>
<feature type="region of interest" description="Disordered" evidence="5">
    <location>
        <begin position="246"/>
        <end position="294"/>
    </location>
</feature>
<accession>A0ABC8B1F2</accession>
<feature type="binding site" evidence="4">
    <location>
        <position position="565"/>
    </location>
    <ligand>
        <name>S-adenosyl-L-methionine</name>
        <dbReference type="ChEBI" id="CHEBI:59789"/>
    </ligand>
</feature>
<dbReference type="PANTHER" id="PTHR11061">
    <property type="entry name" value="RNA M5U METHYLTRANSFERASE"/>
    <property type="match status" value="1"/>
</dbReference>
<keyword evidence="1 4" id="KW-0489">Methyltransferase</keyword>
<evidence type="ECO:0000256" key="2">
    <source>
        <dbReference type="ARBA" id="ARBA00022679"/>
    </source>
</evidence>
<reference evidence="7 8" key="1">
    <citation type="submission" date="2016-10" db="EMBL/GenBank/DDBJ databases">
        <title>Genome sequence of Nocardia seriolae strain EM150506, isolated from Anguila japonica.</title>
        <authorList>
            <person name="Han H.-J."/>
        </authorList>
    </citation>
    <scope>NUCLEOTIDE SEQUENCE [LARGE SCALE GENOMIC DNA]</scope>
    <source>
        <strain evidence="7 8">EM150506</strain>
    </source>
</reference>
<dbReference type="CDD" id="cd02440">
    <property type="entry name" value="AdoMet_MTases"/>
    <property type="match status" value="1"/>
</dbReference>
<dbReference type="InterPro" id="IPR012340">
    <property type="entry name" value="NA-bd_OB-fold"/>
</dbReference>